<dbReference type="EMBL" id="CP034235">
    <property type="protein sequence ID" value="QGQ98046.1"/>
    <property type="molecule type" value="Genomic_DNA"/>
</dbReference>
<dbReference type="PANTHER" id="PTHR43420">
    <property type="entry name" value="ACETYLTRANSFERASE"/>
    <property type="match status" value="1"/>
</dbReference>
<dbReference type="InterPro" id="IPR000182">
    <property type="entry name" value="GNAT_dom"/>
</dbReference>
<feature type="domain" description="N-acetyltransferase" evidence="3">
    <location>
        <begin position="1"/>
        <end position="167"/>
    </location>
</feature>
<name>A0A6B8RRM9_9BACL</name>
<dbReference type="Pfam" id="PF13420">
    <property type="entry name" value="Acetyltransf_4"/>
    <property type="match status" value="1"/>
</dbReference>
<dbReference type="CDD" id="cd04301">
    <property type="entry name" value="NAT_SF"/>
    <property type="match status" value="1"/>
</dbReference>
<evidence type="ECO:0000256" key="1">
    <source>
        <dbReference type="ARBA" id="ARBA00022679"/>
    </source>
</evidence>
<accession>A0A6B8RRM9</accession>
<evidence type="ECO:0000313" key="4">
    <source>
        <dbReference type="EMBL" id="QGQ98046.1"/>
    </source>
</evidence>
<keyword evidence="5" id="KW-1185">Reference proteome</keyword>
<evidence type="ECO:0000256" key="2">
    <source>
        <dbReference type="ARBA" id="ARBA00023315"/>
    </source>
</evidence>
<evidence type="ECO:0000313" key="5">
    <source>
        <dbReference type="Proteomes" id="UP000426246"/>
    </source>
</evidence>
<keyword evidence="2" id="KW-0012">Acyltransferase</keyword>
<dbReference type="PROSITE" id="PS51186">
    <property type="entry name" value="GNAT"/>
    <property type="match status" value="1"/>
</dbReference>
<gene>
    <name evidence="4" type="ORF">EHS13_25700</name>
</gene>
<protein>
    <submittedName>
        <fullName evidence="4">GNAT family N-acetyltransferase</fullName>
    </submittedName>
</protein>
<evidence type="ECO:0000259" key="3">
    <source>
        <dbReference type="PROSITE" id="PS51186"/>
    </source>
</evidence>
<dbReference type="AlphaFoldDB" id="A0A6B8RRM9"/>
<organism evidence="4 5">
    <name type="scientific">Paenibacillus psychroresistens</name>
    <dbReference type="NCBI Taxonomy" id="1778678"/>
    <lineage>
        <taxon>Bacteria</taxon>
        <taxon>Bacillati</taxon>
        <taxon>Bacillota</taxon>
        <taxon>Bacilli</taxon>
        <taxon>Bacillales</taxon>
        <taxon>Paenibacillaceae</taxon>
        <taxon>Paenibacillus</taxon>
    </lineage>
</organism>
<sequence>MNIRILQESDAESYQKLRLDSLIVNSEAFGSTYERESKFSIETFAERLKPTKDKFVLGAFTLNGSLVGIVTYVRESGLKTAHKGNIFGMYVSPEMRGKGLGKTLLLELIKWARDHDGLEQINLMVVSNNNSAKKLYKSVGFEVYGTERNALKFKGQYYDEDLMVFKL</sequence>
<keyword evidence="1 4" id="KW-0808">Transferase</keyword>
<dbReference type="InterPro" id="IPR016181">
    <property type="entry name" value="Acyl_CoA_acyltransferase"/>
</dbReference>
<dbReference type="InterPro" id="IPR050680">
    <property type="entry name" value="YpeA/RimI_acetyltransf"/>
</dbReference>
<dbReference type="GO" id="GO:0016747">
    <property type="term" value="F:acyltransferase activity, transferring groups other than amino-acyl groups"/>
    <property type="evidence" value="ECO:0007669"/>
    <property type="project" value="InterPro"/>
</dbReference>
<dbReference type="Proteomes" id="UP000426246">
    <property type="component" value="Chromosome"/>
</dbReference>
<dbReference type="PANTHER" id="PTHR43420:SF51">
    <property type="entry name" value="PEPTIDYL-LYSINE N-ACETYLTRANSFERASE YIAC"/>
    <property type="match status" value="1"/>
</dbReference>
<proteinExistence type="predicted"/>
<reference evidence="5" key="1">
    <citation type="submission" date="2018-11" db="EMBL/GenBank/DDBJ databases">
        <title>Complete genome sequence of Paenibacillus sp. ML311-T8.</title>
        <authorList>
            <person name="Nam Y.-D."/>
            <person name="Kang J."/>
            <person name="Chung W.-H."/>
            <person name="Park Y.S."/>
        </authorList>
    </citation>
    <scope>NUCLEOTIDE SEQUENCE [LARGE SCALE GENOMIC DNA]</scope>
    <source>
        <strain evidence="5">ML311-T8</strain>
    </source>
</reference>
<dbReference type="OrthoDB" id="9799092at2"/>
<dbReference type="SUPFAM" id="SSF55729">
    <property type="entry name" value="Acyl-CoA N-acyltransferases (Nat)"/>
    <property type="match status" value="1"/>
</dbReference>
<dbReference type="RefSeq" id="WP_155703139.1">
    <property type="nucleotide sequence ID" value="NZ_CP034235.1"/>
</dbReference>
<dbReference type="Gene3D" id="3.40.630.30">
    <property type="match status" value="1"/>
</dbReference>
<dbReference type="KEGG" id="ppsc:EHS13_25700"/>